<dbReference type="Proteomes" id="UP000053259">
    <property type="component" value="Unassembled WGS sequence"/>
</dbReference>
<dbReference type="EMBL" id="KN847537">
    <property type="protein sequence ID" value="KIW05533.1"/>
    <property type="molecule type" value="Genomic_DNA"/>
</dbReference>
<proteinExistence type="inferred from homology"/>
<evidence type="ECO:0000256" key="6">
    <source>
        <dbReference type="ARBA" id="ARBA00023242"/>
    </source>
</evidence>
<dbReference type="STRING" id="253628.A0A0D2AF04"/>
<dbReference type="GO" id="GO:0070847">
    <property type="term" value="C:core mediator complex"/>
    <property type="evidence" value="ECO:0007669"/>
    <property type="project" value="TreeGrafter"/>
</dbReference>
<comment type="subcellular location">
    <subcellularLocation>
        <location evidence="1 8">Nucleus</location>
    </subcellularLocation>
</comment>
<organism evidence="10 11">
    <name type="scientific">Verruconis gallopava</name>
    <dbReference type="NCBI Taxonomy" id="253628"/>
    <lineage>
        <taxon>Eukaryota</taxon>
        <taxon>Fungi</taxon>
        <taxon>Dikarya</taxon>
        <taxon>Ascomycota</taxon>
        <taxon>Pezizomycotina</taxon>
        <taxon>Dothideomycetes</taxon>
        <taxon>Pleosporomycetidae</taxon>
        <taxon>Venturiales</taxon>
        <taxon>Sympoventuriaceae</taxon>
        <taxon>Verruconis</taxon>
    </lineage>
</organism>
<dbReference type="Pfam" id="PF10018">
    <property type="entry name" value="Med4"/>
    <property type="match status" value="1"/>
</dbReference>
<dbReference type="PANTHER" id="PTHR13208">
    <property type="entry name" value="MEDIATOR OF RNA POLYMERASE II TRANSCRIPTION SUBUNIT 4"/>
    <property type="match status" value="1"/>
</dbReference>
<dbReference type="GO" id="GO:0003712">
    <property type="term" value="F:transcription coregulator activity"/>
    <property type="evidence" value="ECO:0007669"/>
    <property type="project" value="InterPro"/>
</dbReference>
<evidence type="ECO:0000256" key="2">
    <source>
        <dbReference type="ARBA" id="ARBA00009626"/>
    </source>
</evidence>
<comment type="similarity">
    <text evidence="2 8">Belongs to the Mediator complex subunit 4 family.</text>
</comment>
<evidence type="ECO:0000256" key="3">
    <source>
        <dbReference type="ARBA" id="ARBA00020629"/>
    </source>
</evidence>
<keyword evidence="6 8" id="KW-0539">Nucleus</keyword>
<evidence type="ECO:0000256" key="1">
    <source>
        <dbReference type="ARBA" id="ARBA00004123"/>
    </source>
</evidence>
<evidence type="ECO:0000256" key="7">
    <source>
        <dbReference type="ARBA" id="ARBA00031257"/>
    </source>
</evidence>
<name>A0A0D2AF04_9PEZI</name>
<keyword evidence="4 8" id="KW-0805">Transcription regulation</keyword>
<evidence type="ECO:0000313" key="10">
    <source>
        <dbReference type="EMBL" id="KIW05533.1"/>
    </source>
</evidence>
<protein>
    <recommendedName>
        <fullName evidence="3 8">Mediator of RNA polymerase II transcription subunit 4</fullName>
    </recommendedName>
    <alternativeName>
        <fullName evidence="7 8">Mediator complex subunit 4</fullName>
    </alternativeName>
</protein>
<reference evidence="10 11" key="1">
    <citation type="submission" date="2015-01" db="EMBL/GenBank/DDBJ databases">
        <title>The Genome Sequence of Ochroconis gallopava CBS43764.</title>
        <authorList>
            <consortium name="The Broad Institute Genomics Platform"/>
            <person name="Cuomo C."/>
            <person name="de Hoog S."/>
            <person name="Gorbushina A."/>
            <person name="Stielow B."/>
            <person name="Teixiera M."/>
            <person name="Abouelleil A."/>
            <person name="Chapman S.B."/>
            <person name="Priest M."/>
            <person name="Young S.K."/>
            <person name="Wortman J."/>
            <person name="Nusbaum C."/>
            <person name="Birren B."/>
        </authorList>
    </citation>
    <scope>NUCLEOTIDE SEQUENCE [LARGE SCALE GENOMIC DNA]</scope>
    <source>
        <strain evidence="10 11">CBS 43764</strain>
    </source>
</reference>
<dbReference type="RefSeq" id="XP_016215402.1">
    <property type="nucleotide sequence ID" value="XM_016356609.1"/>
</dbReference>
<evidence type="ECO:0000256" key="8">
    <source>
        <dbReference type="RuleBase" id="RU364141"/>
    </source>
</evidence>
<dbReference type="GO" id="GO:0006357">
    <property type="term" value="P:regulation of transcription by RNA polymerase II"/>
    <property type="evidence" value="ECO:0007669"/>
    <property type="project" value="InterPro"/>
</dbReference>
<dbReference type="HOGENOM" id="CLU_057381_0_0_1"/>
<evidence type="ECO:0000256" key="4">
    <source>
        <dbReference type="ARBA" id="ARBA00023015"/>
    </source>
</evidence>
<feature type="region of interest" description="Disordered" evidence="9">
    <location>
        <begin position="239"/>
        <end position="295"/>
    </location>
</feature>
<dbReference type="GeneID" id="27311386"/>
<dbReference type="InParanoid" id="A0A0D2AF04"/>
<evidence type="ECO:0000256" key="9">
    <source>
        <dbReference type="SAM" id="MobiDB-lite"/>
    </source>
</evidence>
<gene>
    <name evidence="8" type="primary">MED4</name>
    <name evidence="10" type="ORF">PV09_03413</name>
</gene>
<feature type="compositionally biased region" description="Basic and acidic residues" evidence="9">
    <location>
        <begin position="239"/>
        <end position="252"/>
    </location>
</feature>
<evidence type="ECO:0000256" key="5">
    <source>
        <dbReference type="ARBA" id="ARBA00023163"/>
    </source>
</evidence>
<keyword evidence="8" id="KW-0010">Activator</keyword>
<keyword evidence="11" id="KW-1185">Reference proteome</keyword>
<dbReference type="GO" id="GO:0016592">
    <property type="term" value="C:mediator complex"/>
    <property type="evidence" value="ECO:0007669"/>
    <property type="project" value="InterPro"/>
</dbReference>
<dbReference type="VEuPathDB" id="FungiDB:PV09_03413"/>
<dbReference type="FunCoup" id="A0A0D2AF04">
    <property type="interactions" value="205"/>
</dbReference>
<comment type="subunit">
    <text evidence="8">Component of the Mediator complex.</text>
</comment>
<keyword evidence="5 8" id="KW-0804">Transcription</keyword>
<dbReference type="OrthoDB" id="1929813at2759"/>
<evidence type="ECO:0000313" key="11">
    <source>
        <dbReference type="Proteomes" id="UP000053259"/>
    </source>
</evidence>
<comment type="function">
    <text evidence="8">Component of the Mediator complex, a coactivator involved in the regulated transcription of nearly all RNA polymerase II-dependent genes. Mediator functions as a bridge to convey information from gene-specific regulatory proteins to the basal RNA polymerase II transcription machinery. Mediator is recruited to promoters by direct interactions with regulatory proteins and serves as a scaffold for the assembly of a functional preinitiation complex with RNA polymerase II and the general transcription factors.</text>
</comment>
<sequence>MDTLLDTQLQRMETALDALLQSIITYNPSVTAADALLQADDELSKGLEQLTRHQNNYIRILQLREEAELLDSQIKSSVQLLAEVRKELLAVPLDTSKENTRPVPYKELLAYAKNISPFTIPAAFRPKPAAPASTSSDDKQCSATATTAMAEINDHAIANTPAVEGESRTQEDGDSRTINVLNEEQRAWIADLNNLPFQPWPGEQEMALGALHVLNHQVINGNDPTDITRIIEDERVAKEEAKRKTEEEEKKKFAGSRPVASGASGPTVAQSTVSESGRGGGARFGLEDSDDSDDD</sequence>
<dbReference type="InterPro" id="IPR019258">
    <property type="entry name" value="Mediator_Med4"/>
</dbReference>
<dbReference type="PANTHER" id="PTHR13208:SF2">
    <property type="entry name" value="MEDIATOR OF RNA POLYMERASE II TRANSCRIPTION SUBUNIT 4"/>
    <property type="match status" value="1"/>
</dbReference>
<dbReference type="AlphaFoldDB" id="A0A0D2AF04"/>
<accession>A0A0D2AF04</accession>